<feature type="transmembrane region" description="Helical" evidence="1">
    <location>
        <begin position="7"/>
        <end position="24"/>
    </location>
</feature>
<accession>A0A1M6WJU8</accession>
<proteinExistence type="predicted"/>
<sequence length="30" mass="3593">MKVFGNIYILSTTPYLYILLKYLFDVIFGF</sequence>
<dbReference type="EMBL" id="FRBD01000017">
    <property type="protein sequence ID" value="SHK93971.1"/>
    <property type="molecule type" value="Genomic_DNA"/>
</dbReference>
<evidence type="ECO:0000313" key="2">
    <source>
        <dbReference type="EMBL" id="SHK93971.1"/>
    </source>
</evidence>
<organism evidence="2 3">
    <name type="scientific">Xylanibacter ruminicola</name>
    <name type="common">Prevotella ruminicola</name>
    <dbReference type="NCBI Taxonomy" id="839"/>
    <lineage>
        <taxon>Bacteria</taxon>
        <taxon>Pseudomonadati</taxon>
        <taxon>Bacteroidota</taxon>
        <taxon>Bacteroidia</taxon>
        <taxon>Bacteroidales</taxon>
        <taxon>Prevotellaceae</taxon>
        <taxon>Xylanibacter</taxon>
    </lineage>
</organism>
<dbReference type="Proteomes" id="UP000184130">
    <property type="component" value="Unassembled WGS sequence"/>
</dbReference>
<keyword evidence="1" id="KW-1133">Transmembrane helix</keyword>
<reference evidence="2 3" key="1">
    <citation type="submission" date="2016-11" db="EMBL/GenBank/DDBJ databases">
        <authorList>
            <person name="Jaros S."/>
            <person name="Januszkiewicz K."/>
            <person name="Wedrychowicz H."/>
        </authorList>
    </citation>
    <scope>NUCLEOTIDE SEQUENCE [LARGE SCALE GENOMIC DNA]</scope>
    <source>
        <strain evidence="2 3">KHT3</strain>
    </source>
</reference>
<keyword evidence="1" id="KW-0472">Membrane</keyword>
<evidence type="ECO:0000256" key="1">
    <source>
        <dbReference type="SAM" id="Phobius"/>
    </source>
</evidence>
<gene>
    <name evidence="2" type="ORF">SAMN05216463_1171</name>
</gene>
<name>A0A1M6WJU8_XYLRU</name>
<evidence type="ECO:0000313" key="3">
    <source>
        <dbReference type="Proteomes" id="UP000184130"/>
    </source>
</evidence>
<dbReference type="AlphaFoldDB" id="A0A1M6WJU8"/>
<keyword evidence="1" id="KW-0812">Transmembrane</keyword>
<protein>
    <submittedName>
        <fullName evidence="2">Uncharacterized protein</fullName>
    </submittedName>
</protein>